<dbReference type="EMBL" id="CATOUU010000564">
    <property type="protein sequence ID" value="CAI9934195.1"/>
    <property type="molecule type" value="Genomic_DNA"/>
</dbReference>
<organism evidence="2">
    <name type="scientific">Hexamita inflata</name>
    <dbReference type="NCBI Taxonomy" id="28002"/>
    <lineage>
        <taxon>Eukaryota</taxon>
        <taxon>Metamonada</taxon>
        <taxon>Diplomonadida</taxon>
        <taxon>Hexamitidae</taxon>
        <taxon>Hexamitinae</taxon>
        <taxon>Hexamita</taxon>
    </lineage>
</organism>
<comment type="caution">
    <text evidence="2">The sequence shown here is derived from an EMBL/GenBank/DDBJ whole genome shotgun (WGS) entry which is preliminary data.</text>
</comment>
<evidence type="ECO:0000256" key="1">
    <source>
        <dbReference type="SAM" id="MobiDB-lite"/>
    </source>
</evidence>
<accession>A0AA86TY85</accession>
<evidence type="ECO:0000313" key="2">
    <source>
        <dbReference type="EMBL" id="CAI9934195.1"/>
    </source>
</evidence>
<dbReference type="AlphaFoldDB" id="A0AA86TY85"/>
<dbReference type="EMBL" id="CAXDID020000088">
    <property type="protein sequence ID" value="CAL6020967.1"/>
    <property type="molecule type" value="Genomic_DNA"/>
</dbReference>
<evidence type="ECO:0000313" key="3">
    <source>
        <dbReference type="EMBL" id="CAL6020967.1"/>
    </source>
</evidence>
<keyword evidence="4" id="KW-1185">Reference proteome</keyword>
<gene>
    <name evidence="2" type="ORF">HINF_LOCUS21840</name>
    <name evidence="3" type="ORF">HINF_LOCUS27938</name>
</gene>
<reference evidence="3 4" key="2">
    <citation type="submission" date="2024-07" db="EMBL/GenBank/DDBJ databases">
        <authorList>
            <person name="Akdeniz Z."/>
        </authorList>
    </citation>
    <scope>NUCLEOTIDE SEQUENCE [LARGE SCALE GENOMIC DNA]</scope>
</reference>
<feature type="compositionally biased region" description="Polar residues" evidence="1">
    <location>
        <begin position="13"/>
        <end position="30"/>
    </location>
</feature>
<dbReference type="Proteomes" id="UP001642409">
    <property type="component" value="Unassembled WGS sequence"/>
</dbReference>
<name>A0AA86TY85_9EUKA</name>
<protein>
    <submittedName>
        <fullName evidence="3">Hypothetical_protein</fullName>
    </submittedName>
</protein>
<proteinExistence type="predicted"/>
<evidence type="ECO:0000313" key="4">
    <source>
        <dbReference type="Proteomes" id="UP001642409"/>
    </source>
</evidence>
<feature type="region of interest" description="Disordered" evidence="1">
    <location>
        <begin position="116"/>
        <end position="150"/>
    </location>
</feature>
<feature type="region of interest" description="Disordered" evidence="1">
    <location>
        <begin position="13"/>
        <end position="52"/>
    </location>
</feature>
<sequence>MLPHTPIYKSVQTKQKILSDNSKGNNNSRTRQAREPRIQPKEPIAANQQNSPTTRITFHTQHCFNHIFTLHNCNNSGSQFAALKINYFNIHLHIYSNTPRIFQCIYTPPLPPYPPYHIFNTNSQPQAPAPPTPGRSSPRRPQFPAGQAYRGHAGGAGVVPGRGYTRHHHQTTYGRGEGVMAWGVVSQVYGWVGCEGVMCMVGEGVSDGMAGVTVSQYWREERVMVMGEGRKSGSDGEKVMVMKVRVKWE</sequence>
<reference evidence="2" key="1">
    <citation type="submission" date="2023-06" db="EMBL/GenBank/DDBJ databases">
        <authorList>
            <person name="Kurt Z."/>
        </authorList>
    </citation>
    <scope>NUCLEOTIDE SEQUENCE</scope>
</reference>